<sequence length="212" mass="23959">MHSTIEYLDNHHLKYLTIYGFSTENWSRDPDEIEGLFQLYAEVLNKESHELYKRGVRLRHVGHLDELPPYVQLATNRAVDLTKNNTGMTLSFAFNYGGSIEIIDAVRRLIDEGVPSQLVDENLFSRYLYTDGIPDVDLVIRTAGELRQAIYSDPQTLPDEAVSLLGEVEVELLPWCISGDVPQANLEAVGEVLSRCGLVADKPHKRVNFDTL</sequence>
<proteinExistence type="predicted"/>
<feature type="non-terminal residue" evidence="2">
    <location>
        <position position="212"/>
    </location>
</feature>
<dbReference type="InterPro" id="IPR036424">
    <property type="entry name" value="UPP_synth-like_sf"/>
</dbReference>
<dbReference type="SUPFAM" id="SSF64005">
    <property type="entry name" value="Undecaprenyl diphosphate synthase"/>
    <property type="match status" value="1"/>
</dbReference>
<dbReference type="EMBL" id="BARU01025002">
    <property type="protein sequence ID" value="GAH55824.1"/>
    <property type="molecule type" value="Genomic_DNA"/>
</dbReference>
<dbReference type="Pfam" id="PF01255">
    <property type="entry name" value="Prenyltransf"/>
    <property type="match status" value="1"/>
</dbReference>
<reference evidence="2" key="1">
    <citation type="journal article" date="2014" name="Front. Microbiol.">
        <title>High frequency of phylogenetically diverse reductive dehalogenase-homologous genes in deep subseafloor sedimentary metagenomes.</title>
        <authorList>
            <person name="Kawai M."/>
            <person name="Futagami T."/>
            <person name="Toyoda A."/>
            <person name="Takaki Y."/>
            <person name="Nishi S."/>
            <person name="Hori S."/>
            <person name="Arai W."/>
            <person name="Tsubouchi T."/>
            <person name="Morono Y."/>
            <person name="Uchiyama I."/>
            <person name="Ito T."/>
            <person name="Fujiyama A."/>
            <person name="Inagaki F."/>
            <person name="Takami H."/>
        </authorList>
    </citation>
    <scope>NUCLEOTIDE SEQUENCE</scope>
    <source>
        <strain evidence="2">Expedition CK06-06</strain>
    </source>
</reference>
<dbReference type="NCBIfam" id="TIGR00055">
    <property type="entry name" value="uppS"/>
    <property type="match status" value="1"/>
</dbReference>
<dbReference type="GO" id="GO:0016094">
    <property type="term" value="P:polyprenol biosynthetic process"/>
    <property type="evidence" value="ECO:0007669"/>
    <property type="project" value="TreeGrafter"/>
</dbReference>
<protein>
    <submittedName>
        <fullName evidence="2">Uncharacterized protein</fullName>
    </submittedName>
</protein>
<accession>X1HPQ6</accession>
<dbReference type="GO" id="GO:0045547">
    <property type="term" value="F:ditrans,polycis-polyprenyl diphosphate synthase [(2E,6E)-farnesyl diphosphate specific] activity"/>
    <property type="evidence" value="ECO:0007669"/>
    <property type="project" value="TreeGrafter"/>
</dbReference>
<keyword evidence="1" id="KW-0808">Transferase</keyword>
<dbReference type="PANTHER" id="PTHR10291:SF0">
    <property type="entry name" value="DEHYDRODOLICHYL DIPHOSPHATE SYNTHASE 2"/>
    <property type="match status" value="1"/>
</dbReference>
<gene>
    <name evidence="2" type="ORF">S03H2_40336</name>
</gene>
<dbReference type="CDD" id="cd00475">
    <property type="entry name" value="Cis_IPPS"/>
    <property type="match status" value="1"/>
</dbReference>
<evidence type="ECO:0000313" key="2">
    <source>
        <dbReference type="EMBL" id="GAH55824.1"/>
    </source>
</evidence>
<evidence type="ECO:0000256" key="1">
    <source>
        <dbReference type="ARBA" id="ARBA00022679"/>
    </source>
</evidence>
<comment type="caution">
    <text evidence="2">The sequence shown here is derived from an EMBL/GenBank/DDBJ whole genome shotgun (WGS) entry which is preliminary data.</text>
</comment>
<dbReference type="AlphaFoldDB" id="X1HPQ6"/>
<dbReference type="PANTHER" id="PTHR10291">
    <property type="entry name" value="DEHYDRODOLICHYL DIPHOSPHATE SYNTHASE FAMILY MEMBER"/>
    <property type="match status" value="1"/>
</dbReference>
<name>X1HPQ6_9ZZZZ</name>
<organism evidence="2">
    <name type="scientific">marine sediment metagenome</name>
    <dbReference type="NCBI Taxonomy" id="412755"/>
    <lineage>
        <taxon>unclassified sequences</taxon>
        <taxon>metagenomes</taxon>
        <taxon>ecological metagenomes</taxon>
    </lineage>
</organism>
<dbReference type="InterPro" id="IPR001441">
    <property type="entry name" value="UPP_synth-like"/>
</dbReference>
<dbReference type="Gene3D" id="3.40.1180.10">
    <property type="entry name" value="Decaprenyl diphosphate synthase-like"/>
    <property type="match status" value="1"/>
</dbReference>